<organism evidence="2 3">
    <name type="scientific">Chitinophaga niastensis</name>
    <dbReference type="NCBI Taxonomy" id="536980"/>
    <lineage>
        <taxon>Bacteria</taxon>
        <taxon>Pseudomonadati</taxon>
        <taxon>Bacteroidota</taxon>
        <taxon>Chitinophagia</taxon>
        <taxon>Chitinophagales</taxon>
        <taxon>Chitinophagaceae</taxon>
        <taxon>Chitinophaga</taxon>
    </lineage>
</organism>
<gene>
    <name evidence="2" type="ORF">CLV51_10760</name>
</gene>
<reference evidence="2 3" key="1">
    <citation type="submission" date="2018-03" db="EMBL/GenBank/DDBJ databases">
        <title>Genomic Encyclopedia of Archaeal and Bacterial Type Strains, Phase II (KMG-II): from individual species to whole genera.</title>
        <authorList>
            <person name="Goeker M."/>
        </authorList>
    </citation>
    <scope>NUCLEOTIDE SEQUENCE [LARGE SCALE GENOMIC DNA]</scope>
    <source>
        <strain evidence="2 3">DSM 24859</strain>
    </source>
</reference>
<evidence type="ECO:0000256" key="1">
    <source>
        <dbReference type="SAM" id="Phobius"/>
    </source>
</evidence>
<evidence type="ECO:0000313" key="3">
    <source>
        <dbReference type="Proteomes" id="UP000240971"/>
    </source>
</evidence>
<accession>A0A2P8HBY2</accession>
<protein>
    <submittedName>
        <fullName evidence="2">Uncharacterized protein</fullName>
    </submittedName>
</protein>
<keyword evidence="1" id="KW-0812">Transmembrane</keyword>
<name>A0A2P8HBY2_CHINA</name>
<keyword evidence="1" id="KW-1133">Transmembrane helix</keyword>
<proteinExistence type="predicted"/>
<keyword evidence="1" id="KW-0472">Membrane</keyword>
<feature type="transmembrane region" description="Helical" evidence="1">
    <location>
        <begin position="20"/>
        <end position="38"/>
    </location>
</feature>
<keyword evidence="3" id="KW-1185">Reference proteome</keyword>
<dbReference type="Proteomes" id="UP000240971">
    <property type="component" value="Unassembled WGS sequence"/>
</dbReference>
<comment type="caution">
    <text evidence="2">The sequence shown here is derived from an EMBL/GenBank/DDBJ whole genome shotgun (WGS) entry which is preliminary data.</text>
</comment>
<dbReference type="AlphaFoldDB" id="A0A2P8HBY2"/>
<sequence length="39" mass="4519">MSKAVKKPEKSINTRLHQLLVLIFAGLTMIMIFIKIMFL</sequence>
<dbReference type="EMBL" id="PYAW01000007">
    <property type="protein sequence ID" value="PSL43750.1"/>
    <property type="molecule type" value="Genomic_DNA"/>
</dbReference>
<evidence type="ECO:0000313" key="2">
    <source>
        <dbReference type="EMBL" id="PSL43750.1"/>
    </source>
</evidence>